<keyword evidence="2" id="KW-1134">Transmembrane beta strand</keyword>
<keyword evidence="2" id="KW-0812">Transmembrane</keyword>
<accession>A0AAU9EGC8</accession>
<dbReference type="InterPro" id="IPR012910">
    <property type="entry name" value="Plug_dom"/>
</dbReference>
<keyword evidence="1 3" id="KW-0732">Signal</keyword>
<feature type="chain" id="PRO_5043863200" description="TonB-dependent receptor plug domain-containing protein" evidence="3">
    <location>
        <begin position="28"/>
        <end position="213"/>
    </location>
</feature>
<feature type="domain" description="TonB-dependent receptor plug" evidence="4">
    <location>
        <begin position="70"/>
        <end position="172"/>
    </location>
</feature>
<dbReference type="PANTHER" id="PTHR30069:SF29">
    <property type="entry name" value="HEMOGLOBIN AND HEMOGLOBIN-HAPTOGLOBIN-BINDING PROTEIN 1-RELATED"/>
    <property type="match status" value="1"/>
</dbReference>
<dbReference type="GO" id="GO:0015344">
    <property type="term" value="F:siderophore uptake transmembrane transporter activity"/>
    <property type="evidence" value="ECO:0007669"/>
    <property type="project" value="TreeGrafter"/>
</dbReference>
<dbReference type="Proteomes" id="UP001366166">
    <property type="component" value="Chromosome"/>
</dbReference>
<proteinExistence type="inferred from homology"/>
<gene>
    <name evidence="5" type="ORF">FAK_29360</name>
</gene>
<evidence type="ECO:0000259" key="4">
    <source>
        <dbReference type="Pfam" id="PF07715"/>
    </source>
</evidence>
<dbReference type="EMBL" id="AP028679">
    <property type="protein sequence ID" value="BEQ15870.1"/>
    <property type="molecule type" value="Genomic_DNA"/>
</dbReference>
<evidence type="ECO:0000256" key="3">
    <source>
        <dbReference type="SAM" id="SignalP"/>
    </source>
</evidence>
<evidence type="ECO:0000256" key="1">
    <source>
        <dbReference type="ARBA" id="ARBA00022729"/>
    </source>
</evidence>
<keyword evidence="2" id="KW-0998">Cell outer membrane</keyword>
<keyword evidence="2" id="KW-0472">Membrane</keyword>
<feature type="signal peptide" evidence="3">
    <location>
        <begin position="1"/>
        <end position="27"/>
    </location>
</feature>
<dbReference type="GO" id="GO:0009279">
    <property type="term" value="C:cell outer membrane"/>
    <property type="evidence" value="ECO:0007669"/>
    <property type="project" value="UniProtKB-SubCell"/>
</dbReference>
<keyword evidence="6" id="KW-1185">Reference proteome</keyword>
<dbReference type="RefSeq" id="WP_338600908.1">
    <property type="nucleotide sequence ID" value="NZ_AP028679.1"/>
</dbReference>
<evidence type="ECO:0000313" key="5">
    <source>
        <dbReference type="EMBL" id="BEQ15870.1"/>
    </source>
</evidence>
<dbReference type="Pfam" id="PF07715">
    <property type="entry name" value="Plug"/>
    <property type="match status" value="1"/>
</dbReference>
<evidence type="ECO:0000256" key="2">
    <source>
        <dbReference type="PROSITE-ProRule" id="PRU01360"/>
    </source>
</evidence>
<dbReference type="AlphaFoldDB" id="A0AAU9EGC8"/>
<dbReference type="PANTHER" id="PTHR30069">
    <property type="entry name" value="TONB-DEPENDENT OUTER MEMBRANE RECEPTOR"/>
    <property type="match status" value="1"/>
</dbReference>
<sequence>MPRSIRVSLIFSLFCLLWLATGGMVWAAETTTGQETVSSSKEVKEAQKERAVLEKITVTATRTEVDPSLSPADSYVVDRQDIADQPNYYMNNFGEYIRDIPGVHVAQYYPWGPPWVHLRGTGHFLQRTAYLIDGVPIHAFLSPAINPHDIERVDVVLGPSSALYGASAAGGAVNIITRSGKEGEGATAQMAYGSNNTFRPYASVGGVEGDFNY</sequence>
<name>A0AAU9EGC8_9BACT</name>
<organism evidence="5 6">
    <name type="scientific">Desulfoferula mesophila</name>
    <dbReference type="NCBI Taxonomy" id="3058419"/>
    <lineage>
        <taxon>Bacteria</taxon>
        <taxon>Pseudomonadati</taxon>
        <taxon>Thermodesulfobacteriota</taxon>
        <taxon>Desulfarculia</taxon>
        <taxon>Desulfarculales</taxon>
        <taxon>Desulfarculaceae</taxon>
        <taxon>Desulfoferula</taxon>
    </lineage>
</organism>
<dbReference type="SUPFAM" id="SSF56935">
    <property type="entry name" value="Porins"/>
    <property type="match status" value="1"/>
</dbReference>
<dbReference type="InterPro" id="IPR039426">
    <property type="entry name" value="TonB-dep_rcpt-like"/>
</dbReference>
<dbReference type="Gene3D" id="2.170.130.10">
    <property type="entry name" value="TonB-dependent receptor, plug domain"/>
    <property type="match status" value="1"/>
</dbReference>
<dbReference type="KEGG" id="dmp:FAK_29360"/>
<dbReference type="InterPro" id="IPR037066">
    <property type="entry name" value="Plug_dom_sf"/>
</dbReference>
<comment type="subcellular location">
    <subcellularLocation>
        <location evidence="2">Cell outer membrane</location>
        <topology evidence="2">Multi-pass membrane protein</topology>
    </subcellularLocation>
</comment>
<comment type="similarity">
    <text evidence="2">Belongs to the TonB-dependent receptor family.</text>
</comment>
<dbReference type="GO" id="GO:0044718">
    <property type="term" value="P:siderophore transmembrane transport"/>
    <property type="evidence" value="ECO:0007669"/>
    <property type="project" value="TreeGrafter"/>
</dbReference>
<keyword evidence="2" id="KW-0813">Transport</keyword>
<evidence type="ECO:0000313" key="6">
    <source>
        <dbReference type="Proteomes" id="UP001366166"/>
    </source>
</evidence>
<reference evidence="6" key="1">
    <citation type="journal article" date="2023" name="Arch. Microbiol.">
        <title>Desulfoferula mesophilus gen. nov. sp. nov., a mesophilic sulfate-reducing bacterium isolated from a brackish lake sediment.</title>
        <authorList>
            <person name="Watanabe T."/>
            <person name="Yabe T."/>
            <person name="Tsuji J.M."/>
            <person name="Fukui M."/>
        </authorList>
    </citation>
    <scope>NUCLEOTIDE SEQUENCE [LARGE SCALE GENOMIC DNA]</scope>
    <source>
        <strain evidence="6">12FAK</strain>
    </source>
</reference>
<protein>
    <recommendedName>
        <fullName evidence="4">TonB-dependent receptor plug domain-containing protein</fullName>
    </recommendedName>
</protein>
<dbReference type="PROSITE" id="PS52016">
    <property type="entry name" value="TONB_DEPENDENT_REC_3"/>
    <property type="match status" value="1"/>
</dbReference>